<dbReference type="EMBL" id="JACHCC010000003">
    <property type="protein sequence ID" value="MBB6499048.1"/>
    <property type="molecule type" value="Genomic_DNA"/>
</dbReference>
<organism evidence="2 3">
    <name type="scientific">Pedobacter cryoconitis</name>
    <dbReference type="NCBI Taxonomy" id="188932"/>
    <lineage>
        <taxon>Bacteria</taxon>
        <taxon>Pseudomonadati</taxon>
        <taxon>Bacteroidota</taxon>
        <taxon>Sphingobacteriia</taxon>
        <taxon>Sphingobacteriales</taxon>
        <taxon>Sphingobacteriaceae</taxon>
        <taxon>Pedobacter</taxon>
    </lineage>
</organism>
<protein>
    <submittedName>
        <fullName evidence="2">ABC-type bacteriocin/lantibiotic exporter with double-glycine peptidase domain</fullName>
    </submittedName>
</protein>
<name>A0A7X0J0Z8_9SPHI</name>
<reference evidence="2 3" key="1">
    <citation type="submission" date="2020-08" db="EMBL/GenBank/DDBJ databases">
        <title>Genomic Encyclopedia of Type Strains, Phase IV (KMG-V): Genome sequencing to study the core and pangenomes of soil and plant-associated prokaryotes.</title>
        <authorList>
            <person name="Whitman W."/>
        </authorList>
    </citation>
    <scope>NUCLEOTIDE SEQUENCE [LARGE SCALE GENOMIC DNA]</scope>
    <source>
        <strain evidence="2 3">M2T3</strain>
    </source>
</reference>
<dbReference type="GO" id="GO:0016020">
    <property type="term" value="C:membrane"/>
    <property type="evidence" value="ECO:0007669"/>
    <property type="project" value="InterPro"/>
</dbReference>
<evidence type="ECO:0000313" key="3">
    <source>
        <dbReference type="Proteomes" id="UP000521017"/>
    </source>
</evidence>
<accession>A0A7X0J0Z8</accession>
<feature type="domain" description="Peptidase C39" evidence="1">
    <location>
        <begin position="15"/>
        <end position="135"/>
    </location>
</feature>
<dbReference type="Gene3D" id="3.90.70.10">
    <property type="entry name" value="Cysteine proteinases"/>
    <property type="match status" value="1"/>
</dbReference>
<proteinExistence type="predicted"/>
<dbReference type="PROSITE" id="PS50990">
    <property type="entry name" value="PEPTIDASE_C39"/>
    <property type="match status" value="1"/>
</dbReference>
<dbReference type="Pfam" id="PF03412">
    <property type="entry name" value="Peptidase_C39"/>
    <property type="match status" value="1"/>
</dbReference>
<dbReference type="AlphaFoldDB" id="A0A7X0J0Z8"/>
<comment type="caution">
    <text evidence="2">The sequence shown here is derived from an EMBL/GenBank/DDBJ whole genome shotgun (WGS) entry which is preliminary data.</text>
</comment>
<gene>
    <name evidence="2" type="ORF">HDF25_001189</name>
</gene>
<dbReference type="InterPro" id="IPR005074">
    <property type="entry name" value="Peptidase_C39"/>
</dbReference>
<dbReference type="Proteomes" id="UP000521017">
    <property type="component" value="Unassembled WGS sequence"/>
</dbReference>
<dbReference type="GO" id="GO:0008233">
    <property type="term" value="F:peptidase activity"/>
    <property type="evidence" value="ECO:0007669"/>
    <property type="project" value="InterPro"/>
</dbReference>
<dbReference type="GO" id="GO:0006508">
    <property type="term" value="P:proteolysis"/>
    <property type="evidence" value="ECO:0007669"/>
    <property type="project" value="InterPro"/>
</dbReference>
<evidence type="ECO:0000259" key="1">
    <source>
        <dbReference type="PROSITE" id="PS50990"/>
    </source>
</evidence>
<dbReference type="GO" id="GO:0005524">
    <property type="term" value="F:ATP binding"/>
    <property type="evidence" value="ECO:0007669"/>
    <property type="project" value="InterPro"/>
</dbReference>
<dbReference type="RefSeq" id="WP_184623730.1">
    <property type="nucleotide sequence ID" value="NZ_JACHCC010000003.1"/>
</dbReference>
<evidence type="ECO:0000313" key="2">
    <source>
        <dbReference type="EMBL" id="MBB6499048.1"/>
    </source>
</evidence>
<sequence length="144" mass="16758">MYKNETLHSFPFDRQQKDNECALSCLKMVSDFYGKHINLEYLREIVLMDPDGVSIYSLVKALNQLNFKSLVVNTRDTTLLNKAILPCIMLWKNNHYVVIYNIADQLVSFADPGEGLRTMDYKEFFSDSENQDEQGWIILLEPKP</sequence>